<evidence type="ECO:0000256" key="14">
    <source>
        <dbReference type="ARBA" id="ARBA00031787"/>
    </source>
</evidence>
<keyword evidence="9 18" id="KW-0808">Transferase</keyword>
<dbReference type="PANTHER" id="PTHR11986">
    <property type="entry name" value="AMINOTRANSFERASE CLASS III"/>
    <property type="match status" value="1"/>
</dbReference>
<dbReference type="PROSITE" id="PS00600">
    <property type="entry name" value="AA_TRANSFER_CLASS_3"/>
    <property type="match status" value="1"/>
</dbReference>
<dbReference type="EMBL" id="AIDT01000012">
    <property type="protein sequence ID" value="EIA13730.1"/>
    <property type="molecule type" value="Genomic_DNA"/>
</dbReference>
<reference evidence="18 19" key="1">
    <citation type="journal article" date="2012" name="MBio">
        <title>Identification of a highly transmissible animal-independent Staphylococcus aureus ST398 clone with distinct genomic and cell adhesion properties.</title>
        <authorList>
            <person name="Uhlemann A.C."/>
            <person name="Porcella S.F."/>
            <person name="Trivedi S."/>
            <person name="Sullivan S.B."/>
            <person name="Hafer C."/>
            <person name="Kennedy A.D."/>
            <person name="Barbian K.D."/>
            <person name="McCarthy A.J."/>
            <person name="Street C."/>
            <person name="Hirschberg D.L."/>
            <person name="Lipkin W.I."/>
            <person name="Lindsay J.A."/>
            <person name="DeLeo F.R."/>
            <person name="Lowy F.D."/>
        </authorList>
    </citation>
    <scope>NUCLEOTIDE SEQUENCE [LARGE SCALE GENOMIC DNA]</scope>
    <source>
        <strain evidence="18 19">DR10</strain>
    </source>
</reference>
<comment type="caution">
    <text evidence="18">The sequence shown here is derived from an EMBL/GenBank/DDBJ whole genome shotgun (WGS) entry which is preliminary data.</text>
</comment>
<gene>
    <name evidence="18" type="ORF">ST398NM02_2652</name>
</gene>
<evidence type="ECO:0000256" key="10">
    <source>
        <dbReference type="ARBA" id="ARBA00022898"/>
    </source>
</evidence>
<protein>
    <recommendedName>
        <fullName evidence="13">(S)-3-amino-2-methylpropionate transaminase</fullName>
        <ecNumber evidence="6">2.6.1.19</ecNumber>
        <ecNumber evidence="5">2.6.1.22</ecNumber>
    </recommendedName>
    <alternativeName>
        <fullName evidence="14">GABA aminotransferase</fullName>
    </alternativeName>
    <alternativeName>
        <fullName evidence="12">Gamma-amino-N-butyrate transaminase</fullName>
    </alternativeName>
    <alternativeName>
        <fullName evidence="16">Glutamate:succinic semialdehyde transaminase</fullName>
    </alternativeName>
    <alternativeName>
        <fullName evidence="11">L-AIBAT</fullName>
    </alternativeName>
</protein>
<dbReference type="Gene3D" id="3.40.640.10">
    <property type="entry name" value="Type I PLP-dependent aspartate aminotransferase-like (Major domain)"/>
    <property type="match status" value="1"/>
</dbReference>
<dbReference type="InterPro" id="IPR049704">
    <property type="entry name" value="Aminotrans_3_PPA_site"/>
</dbReference>
<dbReference type="InterPro" id="IPR015421">
    <property type="entry name" value="PyrdxlP-dep_Trfase_major"/>
</dbReference>
<evidence type="ECO:0000256" key="2">
    <source>
        <dbReference type="ARBA" id="ARBA00001933"/>
    </source>
</evidence>
<evidence type="ECO:0000256" key="3">
    <source>
        <dbReference type="ARBA" id="ARBA00005176"/>
    </source>
</evidence>
<evidence type="ECO:0000313" key="18">
    <source>
        <dbReference type="EMBL" id="EIA13730.1"/>
    </source>
</evidence>
<dbReference type="InterPro" id="IPR005814">
    <property type="entry name" value="Aminotrans_3"/>
</dbReference>
<proteinExistence type="inferred from homology"/>
<evidence type="ECO:0000256" key="16">
    <source>
        <dbReference type="ARBA" id="ARBA00050054"/>
    </source>
</evidence>
<evidence type="ECO:0000256" key="1">
    <source>
        <dbReference type="ARBA" id="ARBA00001750"/>
    </source>
</evidence>
<dbReference type="PIRSF" id="PIRSF000521">
    <property type="entry name" value="Transaminase_4ab_Lys_Orn"/>
    <property type="match status" value="1"/>
</dbReference>
<evidence type="ECO:0000313" key="19">
    <source>
        <dbReference type="Proteomes" id="UP000003093"/>
    </source>
</evidence>
<dbReference type="InterPro" id="IPR015424">
    <property type="entry name" value="PyrdxlP-dep_Trfase"/>
</dbReference>
<dbReference type="Proteomes" id="UP000003093">
    <property type="component" value="Unassembled WGS sequence"/>
</dbReference>
<dbReference type="Gene3D" id="3.90.1150.10">
    <property type="entry name" value="Aspartate Aminotransferase, domain 1"/>
    <property type="match status" value="1"/>
</dbReference>
<dbReference type="GO" id="GO:0047298">
    <property type="term" value="F:(S)-3-amino-2-methylpropionate transaminase activity"/>
    <property type="evidence" value="ECO:0007669"/>
    <property type="project" value="UniProtKB-EC"/>
</dbReference>
<dbReference type="EC" id="2.6.1.19" evidence="6"/>
<evidence type="ECO:0000256" key="5">
    <source>
        <dbReference type="ARBA" id="ARBA00012876"/>
    </source>
</evidence>
<evidence type="ECO:0000256" key="13">
    <source>
        <dbReference type="ARBA" id="ARBA00030857"/>
    </source>
</evidence>
<keyword evidence="7" id="KW-0963">Cytoplasm</keyword>
<evidence type="ECO:0000256" key="6">
    <source>
        <dbReference type="ARBA" id="ARBA00012912"/>
    </source>
</evidence>
<sequence length="484" mass="53490">MDSIHNDMTVFSRDIKSNVVIDVGKVIIRIRSVNGRGMYMSKAHQLIQEDEHYFAKSGRIKYYPLVIDHGYGATLVDIEGKTYIDLLSSASSQNVGHAPREVTEAIKAQVDKFIHYTPAYMYHESLVRLAKKLCEIAPGDFEKRVTFGLTGSDANDGIIKFARAYTGRPYIISFTNAYHGSTFGSLSMSAISLNMRKHYGPLLNGFYHIPFPDKYRGMYEQPQANSVEEYLAPLKEMFAKYVPADEVACIVIETIQGDGGLLEPVPGYFEALEKICREHGILIAVDDIQQGFGRTGTWSSVSHFNFTPDLITFGKSLAGGMPMSAIVGRKEIMNCLEAPAHLFTTGANPVSCEAALATIQMIEDQSLLQASAEKGEYVRKRMNQWVSKYNSVGDVRGKGLSIGIDIVSDKKLKTRDASAALKICNYCFEHGVVIIAVAGNVLRFQPPLVITYEQLDTALNTIEDALTALEAGNLDQYDISGQGW</sequence>
<keyword evidence="8 18" id="KW-0032">Aminotransferase</keyword>
<name>A0ABC9PZJ8_STAA5</name>
<comment type="cofactor">
    <cofactor evidence="2">
        <name>pyridoxal 5'-phosphate</name>
        <dbReference type="ChEBI" id="CHEBI:597326"/>
    </cofactor>
</comment>
<evidence type="ECO:0000256" key="17">
    <source>
        <dbReference type="RuleBase" id="RU003560"/>
    </source>
</evidence>
<dbReference type="InterPro" id="IPR050103">
    <property type="entry name" value="Class-III_PLP-dep_AT"/>
</dbReference>
<comment type="pathway">
    <text evidence="3">Amino-acid degradation; 4-aminobutanoate degradation.</text>
</comment>
<evidence type="ECO:0000256" key="4">
    <source>
        <dbReference type="ARBA" id="ARBA00008954"/>
    </source>
</evidence>
<dbReference type="Pfam" id="PF00202">
    <property type="entry name" value="Aminotran_3"/>
    <property type="match status" value="1"/>
</dbReference>
<evidence type="ECO:0000256" key="12">
    <source>
        <dbReference type="ARBA" id="ARBA00030204"/>
    </source>
</evidence>
<dbReference type="InterPro" id="IPR015422">
    <property type="entry name" value="PyrdxlP-dep_Trfase_small"/>
</dbReference>
<dbReference type="GO" id="GO:0034386">
    <property type="term" value="F:4-aminobutyrate:2-oxoglutarate transaminase activity"/>
    <property type="evidence" value="ECO:0007669"/>
    <property type="project" value="UniProtKB-EC"/>
</dbReference>
<keyword evidence="10 17" id="KW-0663">Pyridoxal phosphate</keyword>
<accession>A0ABC9PZJ8</accession>
<comment type="catalytic activity">
    <reaction evidence="15">
        <text>4-aminobutanoate + 2-oxoglutarate = succinate semialdehyde + L-glutamate</text>
        <dbReference type="Rhea" id="RHEA:23352"/>
        <dbReference type="ChEBI" id="CHEBI:16810"/>
        <dbReference type="ChEBI" id="CHEBI:29985"/>
        <dbReference type="ChEBI" id="CHEBI:57706"/>
        <dbReference type="ChEBI" id="CHEBI:59888"/>
        <dbReference type="EC" id="2.6.1.19"/>
    </reaction>
</comment>
<evidence type="ECO:0000256" key="9">
    <source>
        <dbReference type="ARBA" id="ARBA00022679"/>
    </source>
</evidence>
<dbReference type="EC" id="2.6.1.22" evidence="5"/>
<dbReference type="CDD" id="cd00610">
    <property type="entry name" value="OAT_like"/>
    <property type="match status" value="1"/>
</dbReference>
<evidence type="ECO:0000256" key="15">
    <source>
        <dbReference type="ARBA" id="ARBA00048021"/>
    </source>
</evidence>
<evidence type="ECO:0000256" key="7">
    <source>
        <dbReference type="ARBA" id="ARBA00022490"/>
    </source>
</evidence>
<dbReference type="PANTHER" id="PTHR11986:SF58">
    <property type="entry name" value="LEUCINE_METHIONINE RACEMASE"/>
    <property type="match status" value="1"/>
</dbReference>
<dbReference type="NCBIfam" id="NF006368">
    <property type="entry name" value="PRK08593.1"/>
    <property type="match status" value="1"/>
</dbReference>
<dbReference type="FunFam" id="3.40.640.10:FF:000013">
    <property type="entry name" value="4-aminobutyrate aminotransferase"/>
    <property type="match status" value="1"/>
</dbReference>
<dbReference type="AlphaFoldDB" id="A0ABC9PZJ8"/>
<comment type="catalytic activity">
    <reaction evidence="1">
        <text>(S)-3-amino-2-methylpropanoate + 2-oxoglutarate = 2-methyl-3-oxopropanoate + L-glutamate</text>
        <dbReference type="Rhea" id="RHEA:13993"/>
        <dbReference type="ChEBI" id="CHEBI:16810"/>
        <dbReference type="ChEBI" id="CHEBI:29985"/>
        <dbReference type="ChEBI" id="CHEBI:57700"/>
        <dbReference type="ChEBI" id="CHEBI:58655"/>
        <dbReference type="EC" id="2.6.1.22"/>
    </reaction>
</comment>
<evidence type="ECO:0000256" key="8">
    <source>
        <dbReference type="ARBA" id="ARBA00022576"/>
    </source>
</evidence>
<evidence type="ECO:0000256" key="11">
    <source>
        <dbReference type="ARBA" id="ARBA00029760"/>
    </source>
</evidence>
<dbReference type="SUPFAM" id="SSF53383">
    <property type="entry name" value="PLP-dependent transferases"/>
    <property type="match status" value="1"/>
</dbReference>
<organism evidence="18 19">
    <name type="scientific">Staphylococcus aureus subsp. aureus DR10</name>
    <dbReference type="NCBI Taxonomy" id="1155079"/>
    <lineage>
        <taxon>Bacteria</taxon>
        <taxon>Bacillati</taxon>
        <taxon>Bacillota</taxon>
        <taxon>Bacilli</taxon>
        <taxon>Bacillales</taxon>
        <taxon>Staphylococcaceae</taxon>
        <taxon>Staphylococcus</taxon>
    </lineage>
</organism>
<comment type="similarity">
    <text evidence="4 17">Belongs to the class-III pyridoxal-phosphate-dependent aminotransferase family.</text>
</comment>